<keyword evidence="10" id="KW-1185">Reference proteome</keyword>
<evidence type="ECO:0000256" key="3">
    <source>
        <dbReference type="ARBA" id="ARBA00022801"/>
    </source>
</evidence>
<dbReference type="GO" id="GO:0006508">
    <property type="term" value="P:proteolysis"/>
    <property type="evidence" value="ECO:0007669"/>
    <property type="project" value="UniProtKB-KW"/>
</dbReference>
<evidence type="ECO:0000256" key="5">
    <source>
        <dbReference type="PROSITE-ProRule" id="PRU01240"/>
    </source>
</evidence>
<dbReference type="AlphaFoldDB" id="D5EJY8"/>
<dbReference type="PANTHER" id="PTHR43806">
    <property type="entry name" value="PEPTIDASE S8"/>
    <property type="match status" value="1"/>
</dbReference>
<dbReference type="Pfam" id="PF00082">
    <property type="entry name" value="Peptidase_S8"/>
    <property type="match status" value="1"/>
</dbReference>
<evidence type="ECO:0000259" key="7">
    <source>
        <dbReference type="Pfam" id="PF00082"/>
    </source>
</evidence>
<dbReference type="Gene3D" id="2.60.40.10">
    <property type="entry name" value="Immunoglobulins"/>
    <property type="match status" value="1"/>
</dbReference>
<feature type="active site" description="Charge relay system" evidence="5">
    <location>
        <position position="203"/>
    </location>
</feature>
<feature type="domain" description="CARDB" evidence="8">
    <location>
        <begin position="426"/>
        <end position="505"/>
    </location>
</feature>
<evidence type="ECO:0000259" key="8">
    <source>
        <dbReference type="Pfam" id="PF07705"/>
    </source>
</evidence>
<dbReference type="Gene3D" id="3.40.50.200">
    <property type="entry name" value="Peptidase S8/S53 domain"/>
    <property type="match status" value="1"/>
</dbReference>
<dbReference type="eggNOG" id="COG1404">
    <property type="taxonomic scope" value="Bacteria"/>
</dbReference>
<dbReference type="HOGENOM" id="CLU_520445_0_0_0"/>
<accession>D5EJY8</accession>
<feature type="active site" description="Charge relay system" evidence="5">
    <location>
        <position position="350"/>
    </location>
</feature>
<dbReference type="PROSITE" id="PS00136">
    <property type="entry name" value="SUBTILASE_ASP"/>
    <property type="match status" value="1"/>
</dbReference>
<dbReference type="KEGG" id="caa:Caka_1718"/>
<gene>
    <name evidence="9" type="ordered locus">Caka_1718</name>
</gene>
<dbReference type="InterPro" id="IPR050131">
    <property type="entry name" value="Peptidase_S8_subtilisin-like"/>
</dbReference>
<dbReference type="InterPro" id="IPR013783">
    <property type="entry name" value="Ig-like_fold"/>
</dbReference>
<dbReference type="Proteomes" id="UP000000925">
    <property type="component" value="Chromosome"/>
</dbReference>
<dbReference type="OrthoDB" id="9798386at2"/>
<keyword evidence="4 5" id="KW-0720">Serine protease</keyword>
<evidence type="ECO:0000256" key="2">
    <source>
        <dbReference type="ARBA" id="ARBA00022670"/>
    </source>
</evidence>
<evidence type="ECO:0000256" key="1">
    <source>
        <dbReference type="ARBA" id="ARBA00011073"/>
    </source>
</evidence>
<dbReference type="Pfam" id="PF07705">
    <property type="entry name" value="CARDB"/>
    <property type="match status" value="1"/>
</dbReference>
<dbReference type="PROSITE" id="PS00137">
    <property type="entry name" value="SUBTILASE_HIS"/>
    <property type="match status" value="1"/>
</dbReference>
<dbReference type="InterPro" id="IPR023827">
    <property type="entry name" value="Peptidase_S8_Asp-AS"/>
</dbReference>
<dbReference type="GO" id="GO:0004252">
    <property type="term" value="F:serine-type endopeptidase activity"/>
    <property type="evidence" value="ECO:0007669"/>
    <property type="project" value="UniProtKB-UniRule"/>
</dbReference>
<proteinExistence type="inferred from homology"/>
<dbReference type="InterPro" id="IPR023828">
    <property type="entry name" value="Peptidase_S8_Ser-AS"/>
</dbReference>
<dbReference type="InterPro" id="IPR011635">
    <property type="entry name" value="CARDB"/>
</dbReference>
<dbReference type="InterPro" id="IPR000209">
    <property type="entry name" value="Peptidase_S8/S53_dom"/>
</dbReference>
<keyword evidence="2 5" id="KW-0645">Protease</keyword>
<dbReference type="PRINTS" id="PR00723">
    <property type="entry name" value="SUBTILISIN"/>
</dbReference>
<organism evidence="9 10">
    <name type="scientific">Coraliomargarita akajimensis (strain DSM 45221 / IAM 15411 / JCM 23193 / KCTC 12865 / 04OKA010-24)</name>
    <dbReference type="NCBI Taxonomy" id="583355"/>
    <lineage>
        <taxon>Bacteria</taxon>
        <taxon>Pseudomonadati</taxon>
        <taxon>Verrucomicrobiota</taxon>
        <taxon>Opitutia</taxon>
        <taxon>Puniceicoccales</taxon>
        <taxon>Coraliomargaritaceae</taxon>
        <taxon>Coraliomargarita</taxon>
    </lineage>
</organism>
<dbReference type="InterPro" id="IPR022398">
    <property type="entry name" value="Peptidase_S8_His-AS"/>
</dbReference>
<dbReference type="EMBL" id="CP001998">
    <property type="protein sequence ID" value="ADE54737.1"/>
    <property type="molecule type" value="Genomic_DNA"/>
</dbReference>
<comment type="similarity">
    <text evidence="1 5 6">Belongs to the peptidase S8 family.</text>
</comment>
<feature type="domain" description="Peptidase S8/S53" evidence="7">
    <location>
        <begin position="163"/>
        <end position="398"/>
    </location>
</feature>
<keyword evidence="3 5" id="KW-0378">Hydrolase</keyword>
<dbReference type="PROSITE" id="PS00138">
    <property type="entry name" value="SUBTILASE_SER"/>
    <property type="match status" value="1"/>
</dbReference>
<evidence type="ECO:0000313" key="10">
    <source>
        <dbReference type="Proteomes" id="UP000000925"/>
    </source>
</evidence>
<sequence length="523" mass="55248">MSARSIQTFIACCLLAIIAGYLFTRMQSEPAPDPVSVRYPQPGEYPGDVRVSMAEGAMQYPRGAMPGEVIVYFQNPEDYAAYVAALLKEGIAPLGRIDELLSLRLDEASLIRLPPSEYGGDLGYNFYVQQPLPPVDLDPAALESLRAYGQYAAEITGDLEGDGSGVMVAILDSGISANALFDDVYIVHVDLVGGGVDGPGAEHGSAVASIIAGDGGIAPNAELFVVRVLDDQGIGHSFHTAEGIIQAVDQGVQVINLSLGMYQDTSLLRHAVRYAAERGVALVASAGNEAYAELPYPAAYESVLTVTAVDAQGRQAIFPNQSMSIDFAAPGVGIVAALDEDATQLFSGTSAAAPFVSGTLAAMISAAPERSISDHLTILRQHLNEAGALGVDPVYGAGVLDWERLRLRNQPGRADVALAEIHLELDAQPGTTVPVEVIVQNRGTKWLSSSSLEVMVDDNDPVSFVIESLQPGQSSARKVYVQVPGLTIDTSVRVAASVMPDEADSDVKLENNLKAIQFSPIAR</sequence>
<evidence type="ECO:0000256" key="4">
    <source>
        <dbReference type="ARBA" id="ARBA00022825"/>
    </source>
</evidence>
<dbReference type="RefSeq" id="WP_013043459.1">
    <property type="nucleotide sequence ID" value="NC_014008.1"/>
</dbReference>
<name>D5EJY8_CORAD</name>
<protein>
    <submittedName>
        <fullName evidence="9">Peptidase S8 and S53 subtilisin kexin sedolisin</fullName>
    </submittedName>
</protein>
<evidence type="ECO:0000256" key="6">
    <source>
        <dbReference type="RuleBase" id="RU003355"/>
    </source>
</evidence>
<evidence type="ECO:0000313" key="9">
    <source>
        <dbReference type="EMBL" id="ADE54737.1"/>
    </source>
</evidence>
<dbReference type="PROSITE" id="PS51892">
    <property type="entry name" value="SUBTILASE"/>
    <property type="match status" value="1"/>
</dbReference>
<dbReference type="SUPFAM" id="SSF52743">
    <property type="entry name" value="Subtilisin-like"/>
    <property type="match status" value="1"/>
</dbReference>
<dbReference type="InterPro" id="IPR036852">
    <property type="entry name" value="Peptidase_S8/S53_dom_sf"/>
</dbReference>
<reference evidence="9 10" key="1">
    <citation type="journal article" date="2010" name="Stand. Genomic Sci.">
        <title>Complete genome sequence of Coraliomargarita akajimensis type strain (04OKA010-24).</title>
        <authorList>
            <person name="Mavromatis K."/>
            <person name="Abt B."/>
            <person name="Brambilla E."/>
            <person name="Lapidus A."/>
            <person name="Copeland A."/>
            <person name="Deshpande S."/>
            <person name="Nolan M."/>
            <person name="Lucas S."/>
            <person name="Tice H."/>
            <person name="Cheng J.F."/>
            <person name="Han C."/>
            <person name="Detter J.C."/>
            <person name="Woyke T."/>
            <person name="Goodwin L."/>
            <person name="Pitluck S."/>
            <person name="Held B."/>
            <person name="Brettin T."/>
            <person name="Tapia R."/>
            <person name="Ivanova N."/>
            <person name="Mikhailova N."/>
            <person name="Pati A."/>
            <person name="Liolios K."/>
            <person name="Chen A."/>
            <person name="Palaniappan K."/>
            <person name="Land M."/>
            <person name="Hauser L."/>
            <person name="Chang Y.J."/>
            <person name="Jeffries C.D."/>
            <person name="Rohde M."/>
            <person name="Goker M."/>
            <person name="Bristow J."/>
            <person name="Eisen J.A."/>
            <person name="Markowitz V."/>
            <person name="Hugenholtz P."/>
            <person name="Klenk H.P."/>
            <person name="Kyrpides N.C."/>
        </authorList>
    </citation>
    <scope>NUCLEOTIDE SEQUENCE [LARGE SCALE GENOMIC DNA]</scope>
    <source>
        <strain evidence="10">DSM 45221 / IAM 15411 / JCM 23193 / KCTC 12865</strain>
    </source>
</reference>
<dbReference type="InterPro" id="IPR015500">
    <property type="entry name" value="Peptidase_S8_subtilisin-rel"/>
</dbReference>
<feature type="active site" description="Charge relay system" evidence="5">
    <location>
        <position position="172"/>
    </location>
</feature>
<dbReference type="PANTHER" id="PTHR43806:SF11">
    <property type="entry name" value="CEREVISIN-RELATED"/>
    <property type="match status" value="1"/>
</dbReference>
<dbReference type="STRING" id="583355.Caka_1718"/>